<proteinExistence type="predicted"/>
<feature type="compositionally biased region" description="Basic and acidic residues" evidence="8">
    <location>
        <begin position="548"/>
        <end position="562"/>
    </location>
</feature>
<feature type="repeat" description="TPR" evidence="7">
    <location>
        <begin position="323"/>
        <end position="356"/>
    </location>
</feature>
<evidence type="ECO:0000256" key="4">
    <source>
        <dbReference type="ARBA" id="ARBA00022786"/>
    </source>
</evidence>
<dbReference type="Pfam" id="PF04049">
    <property type="entry name" value="ANAPC8"/>
    <property type="match status" value="1"/>
</dbReference>
<dbReference type="Proteomes" id="UP001642540">
    <property type="component" value="Unassembled WGS sequence"/>
</dbReference>
<keyword evidence="6" id="KW-0131">Cell cycle</keyword>
<evidence type="ECO:0000313" key="10">
    <source>
        <dbReference type="EMBL" id="CAL8118868.1"/>
    </source>
</evidence>
<accession>A0ABP1R3B1</accession>
<evidence type="ECO:0000256" key="3">
    <source>
        <dbReference type="ARBA" id="ARBA00022776"/>
    </source>
</evidence>
<feature type="region of interest" description="Disordered" evidence="8">
    <location>
        <begin position="548"/>
        <end position="589"/>
    </location>
</feature>
<keyword evidence="11" id="KW-1185">Reference proteome</keyword>
<dbReference type="SUPFAM" id="SSF48452">
    <property type="entry name" value="TPR-like"/>
    <property type="match status" value="1"/>
</dbReference>
<dbReference type="EMBL" id="CAXLJM020000057">
    <property type="protein sequence ID" value="CAL8118868.1"/>
    <property type="molecule type" value="Genomic_DNA"/>
</dbReference>
<keyword evidence="1" id="KW-0132">Cell division</keyword>
<evidence type="ECO:0000256" key="6">
    <source>
        <dbReference type="ARBA" id="ARBA00023306"/>
    </source>
</evidence>
<dbReference type="InterPro" id="IPR011990">
    <property type="entry name" value="TPR-like_helical_dom_sf"/>
</dbReference>
<name>A0ABP1R3B1_9HEXA</name>
<evidence type="ECO:0000256" key="7">
    <source>
        <dbReference type="PROSITE-ProRule" id="PRU00339"/>
    </source>
</evidence>
<evidence type="ECO:0000256" key="8">
    <source>
        <dbReference type="SAM" id="MobiDB-lite"/>
    </source>
</evidence>
<dbReference type="InterPro" id="IPR019734">
    <property type="entry name" value="TPR_rpt"/>
</dbReference>
<evidence type="ECO:0000259" key="9">
    <source>
        <dbReference type="Pfam" id="PF04049"/>
    </source>
</evidence>
<dbReference type="InterPro" id="IPR007192">
    <property type="entry name" value="APC8"/>
</dbReference>
<dbReference type="SUPFAM" id="SSF81901">
    <property type="entry name" value="HCP-like"/>
    <property type="match status" value="1"/>
</dbReference>
<keyword evidence="5 7" id="KW-0802">TPR repeat</keyword>
<evidence type="ECO:0000256" key="5">
    <source>
        <dbReference type="ARBA" id="ARBA00022803"/>
    </source>
</evidence>
<dbReference type="Pfam" id="PF13181">
    <property type="entry name" value="TPR_8"/>
    <property type="match status" value="2"/>
</dbReference>
<keyword evidence="2" id="KW-0677">Repeat</keyword>
<dbReference type="PROSITE" id="PS50005">
    <property type="entry name" value="TPR"/>
    <property type="match status" value="2"/>
</dbReference>
<feature type="domain" description="Cdc23" evidence="9">
    <location>
        <begin position="16"/>
        <end position="262"/>
    </location>
</feature>
<organism evidence="10 11">
    <name type="scientific">Orchesella dallaii</name>
    <dbReference type="NCBI Taxonomy" id="48710"/>
    <lineage>
        <taxon>Eukaryota</taxon>
        <taxon>Metazoa</taxon>
        <taxon>Ecdysozoa</taxon>
        <taxon>Arthropoda</taxon>
        <taxon>Hexapoda</taxon>
        <taxon>Collembola</taxon>
        <taxon>Entomobryomorpha</taxon>
        <taxon>Entomobryoidea</taxon>
        <taxon>Orchesellidae</taxon>
        <taxon>Orchesellinae</taxon>
        <taxon>Orchesella</taxon>
    </lineage>
</organism>
<gene>
    <name evidence="10" type="ORF">ODALV1_LOCUS18304</name>
</gene>
<dbReference type="PANTHER" id="PTHR12558">
    <property type="entry name" value="CELL DIVISION CYCLE 16,23,27"/>
    <property type="match status" value="1"/>
</dbReference>
<dbReference type="SMART" id="SM00028">
    <property type="entry name" value="TPR"/>
    <property type="match status" value="6"/>
</dbReference>
<feature type="compositionally biased region" description="Low complexity" evidence="8">
    <location>
        <begin position="570"/>
        <end position="589"/>
    </location>
</feature>
<evidence type="ECO:0000256" key="1">
    <source>
        <dbReference type="ARBA" id="ARBA00022618"/>
    </source>
</evidence>
<dbReference type="Gene3D" id="1.25.40.10">
    <property type="entry name" value="Tetratricopeptide repeat domain"/>
    <property type="match status" value="2"/>
</dbReference>
<protein>
    <recommendedName>
        <fullName evidence="9">Cdc23 domain-containing protein</fullName>
    </recommendedName>
</protein>
<feature type="repeat" description="TPR" evidence="7">
    <location>
        <begin position="357"/>
        <end position="390"/>
    </location>
</feature>
<evidence type="ECO:0000313" key="11">
    <source>
        <dbReference type="Proteomes" id="UP001642540"/>
    </source>
</evidence>
<evidence type="ECO:0000256" key="2">
    <source>
        <dbReference type="ARBA" id="ARBA00022737"/>
    </source>
</evidence>
<sequence length="589" mass="67816">MPPPTLTGTIDLKTVKKQIVTEYHNCTRRGLTKSAKWLAELNFALNHVKLDSKAASDLSAIHFEQKEYYDTYLLCKSFFDNTEYLRCAFFAEPFSKHCSVLRFLRFYALFLDCEKKRLESMSELTVVSDPKQMEHLSELSHEILASYPEGRDPRQYDPYDLYLLGMISRRLGDIDMATDFLVGAIIGNNNIWGAWVELSFLIVDRKRLTILDIPELQGCWMFQFFSGHIYLELHMNEKALRTYFALQKAGFHKSTYIKSQIAIAYHNVQRVDEAIETFDTLSEEDPYRLDDMDLYSNMLYVKGEKYYLQVLANKAVEIDKYRVETSCIIGNLHSIKREHHKAIEYFERALRINPYYLSAWTLMGHEFMELKNSNAAIQCYREAVEVNRHDYRAWNGLGQTYDILKMPAYSLYYYKQAHNLRPNDSRLLTALGEAYEKLDRPRCAAKCYERAKQLGDIEGLAVLKLAKMQKLTDPDKAAAAYLEYLQEMQANSVTDGDEEGKAHLFLANYNFNKKDFDATYKHAFKCLEYPEVKDEAKALLLKLASAKETDGDGDGDTTRNEGLDMDISTTDDATNNTPTPAAGTDSEAT</sequence>
<comment type="caution">
    <text evidence="10">The sequence shown here is derived from an EMBL/GenBank/DDBJ whole genome shotgun (WGS) entry which is preliminary data.</text>
</comment>
<reference evidence="10 11" key="1">
    <citation type="submission" date="2024-08" db="EMBL/GenBank/DDBJ databases">
        <authorList>
            <person name="Cucini C."/>
            <person name="Frati F."/>
        </authorList>
    </citation>
    <scope>NUCLEOTIDE SEQUENCE [LARGE SCALE GENOMIC DNA]</scope>
</reference>
<dbReference type="PANTHER" id="PTHR12558:SF10">
    <property type="entry name" value="CELL DIVISION CYCLE PROTEIN 23 HOMOLOG"/>
    <property type="match status" value="1"/>
</dbReference>
<keyword evidence="3" id="KW-0498">Mitosis</keyword>
<keyword evidence="4" id="KW-0833">Ubl conjugation pathway</keyword>